<dbReference type="InterPro" id="IPR012341">
    <property type="entry name" value="6hp_glycosidase-like_sf"/>
</dbReference>
<reference evidence="1 3" key="1">
    <citation type="submission" date="2015-09" db="EMBL/GenBank/DDBJ databases">
        <authorList>
            <consortium name="Pathogen Informatics"/>
        </authorList>
    </citation>
    <scope>NUCLEOTIDE SEQUENCE [LARGE SCALE GENOMIC DNA]</scope>
    <source>
        <strain evidence="1 3">2789STDY5608791</strain>
    </source>
</reference>
<organism evidence="1 3">
    <name type="scientific">Bacteroides uniformis</name>
    <dbReference type="NCBI Taxonomy" id="820"/>
    <lineage>
        <taxon>Bacteria</taxon>
        <taxon>Pseudomonadati</taxon>
        <taxon>Bacteroidota</taxon>
        <taxon>Bacteroidia</taxon>
        <taxon>Bacteroidales</taxon>
        <taxon>Bacteroidaceae</taxon>
        <taxon>Bacteroides</taxon>
    </lineage>
</organism>
<evidence type="ECO:0008006" key="4">
    <source>
        <dbReference type="Google" id="ProtNLM"/>
    </source>
</evidence>
<dbReference type="InterPro" id="IPR008928">
    <property type="entry name" value="6-hairpin_glycosidase_sf"/>
</dbReference>
<name>A0A174HB35_BACUN</name>
<sequence>MKLRYLHCVLLWLFSIAAFTQPIYRFSVKVGIDSESVDSLGGIDKVKQNVECMFNRVNRAFNDNNQFHALYNFEVDWNSFYVYDGISTNEVYKPHPEHDYLVVIDGYKSNPKEVGGGWYGANIQTIYHARIHNDRFNNPFTEQAIDGIIHEFGHSRGMPDIYAMKVDADKNPIAPIPYYGTRCIMNYPYGETFWSKYAINMINYAEDKIVEIDNLVVDMLPRYLSFKILDPQGNPVQDANLSFYPVDWYSYSVNPEPIYSIITRNKGEVYLETSNIFPKSEEFGIKYSNVFVSATYGAMVAYAWLPLYEIENSTFEGKETHETLLYLKNVKALKSPNSASNEGGDVYDAPKNSTSESRWEISKDGTIEWNIVNNQLPHNDHIEMSGEQMACVLRWGVDENCALTTERSLVFPMLRRLPNNTHASLMHRIALDVPSLISIDGLALRNPKTESVYIDGLFQSKETFCVGKQNIGSGKGTSPVPAITLSRTIFPSMNKPYLCERYEITSIRERDLILYIPEFSQVFKTLDSLGKDGVYIIEARVQGSGSYVLRKGDSITFDVIFSGRKAFEPQYTVDVTSELQERINFINKDIDSSLVLETPDAIINTMFRYAKIRTSESIFKTEGGYMHAPGGESYYAAIWANDQAEYVNPFFPYLGYWRGNESAINSFRHFSRFINSDFNPIPSSIIAEGTDVWAGAGDRGDAAMVAYGASRFSLAYADKSIAQELWPLIEWCLEYCDRKLNIEGVVMSDTDELEGRFEDGDANLCTSSLYYDALLSAANLASELGMSSSIIKAYRSKAATLKINIEKYFGATVSGFNTYRYYDGNEILRSWICIPLTVGIFDRAEATVEALCSPFLWKKDGLLTAQGSTTFWDRSTLYALRGIYAAGMADIATEKLKYYSARRLLGDHVPYAIEAWPEGSQRHLSAESGLYCRIITEGLFGMKPTGFRSFDLTPSMPTSWESMSIKNIKAFSDNIDIIINRTSSKKLKVVINSKKGQKKYAIEDGEKISVKL</sequence>
<evidence type="ECO:0000313" key="1">
    <source>
        <dbReference type="EMBL" id="CUO72084.1"/>
    </source>
</evidence>
<dbReference type="Proteomes" id="UP000095419">
    <property type="component" value="Unassembled WGS sequence"/>
</dbReference>
<accession>A0A174HB35</accession>
<proteinExistence type="predicted"/>
<evidence type="ECO:0000313" key="2">
    <source>
        <dbReference type="EMBL" id="GKH12486.1"/>
    </source>
</evidence>
<dbReference type="EMBL" id="CYZF01000006">
    <property type="protein sequence ID" value="CUO72084.1"/>
    <property type="molecule type" value="Genomic_DNA"/>
</dbReference>
<dbReference type="Gene3D" id="1.50.10.10">
    <property type="match status" value="1"/>
</dbReference>
<gene>
    <name evidence="2" type="ORF">CE91St12_06960</name>
    <name evidence="1" type="ORF">ERS417307_02273</name>
</gene>
<dbReference type="EMBL" id="BQNL01000001">
    <property type="protein sequence ID" value="GKH12486.1"/>
    <property type="molecule type" value="Genomic_DNA"/>
</dbReference>
<dbReference type="GO" id="GO:0005975">
    <property type="term" value="P:carbohydrate metabolic process"/>
    <property type="evidence" value="ECO:0007669"/>
    <property type="project" value="InterPro"/>
</dbReference>
<dbReference type="Proteomes" id="UP001055048">
    <property type="component" value="Unassembled WGS sequence"/>
</dbReference>
<reference evidence="2" key="2">
    <citation type="submission" date="2022-01" db="EMBL/GenBank/DDBJ databases">
        <title>Novel bile acid biosynthetic pathways are enriched in the microbiome of centenarians.</title>
        <authorList>
            <person name="Sato Y."/>
            <person name="Atarashi K."/>
            <person name="Plichta R.D."/>
            <person name="Arai Y."/>
            <person name="Sasajima S."/>
            <person name="Kearney M.S."/>
            <person name="Suda W."/>
            <person name="Takeshita K."/>
            <person name="Sasaki T."/>
            <person name="Okamoto S."/>
            <person name="Skelly N.A."/>
            <person name="Okamura Y."/>
            <person name="Vlamakis H."/>
            <person name="Li Y."/>
            <person name="Tanoue T."/>
            <person name="Takei H."/>
            <person name="Nittono H."/>
            <person name="Narushima S."/>
            <person name="Irie J."/>
            <person name="Itoh H."/>
            <person name="Moriya K."/>
            <person name="Sugiura Y."/>
            <person name="Suematsu M."/>
            <person name="Moritoki N."/>
            <person name="Shibata S."/>
            <person name="Littman R.D."/>
            <person name="Fischbach A.M."/>
            <person name="Uwamino Y."/>
            <person name="Inoue T."/>
            <person name="Honda A."/>
            <person name="Hattori M."/>
            <person name="Murai T."/>
            <person name="Xavier J.R."/>
            <person name="Hirose N."/>
            <person name="Honda K."/>
        </authorList>
    </citation>
    <scope>NUCLEOTIDE SEQUENCE</scope>
    <source>
        <strain evidence="2">CE91-St12</strain>
    </source>
</reference>
<dbReference type="SUPFAM" id="SSF48208">
    <property type="entry name" value="Six-hairpin glycosidases"/>
    <property type="match status" value="1"/>
</dbReference>
<protein>
    <recommendedName>
        <fullName evidence="4">Alpha-L-rhamnosidase six-hairpin glycosidase domain-containing protein</fullName>
    </recommendedName>
</protein>
<dbReference type="AlphaFoldDB" id="A0A174HB35"/>
<dbReference type="SUPFAM" id="SSF55486">
    <property type="entry name" value="Metalloproteases ('zincins'), catalytic domain"/>
    <property type="match status" value="1"/>
</dbReference>
<evidence type="ECO:0000313" key="3">
    <source>
        <dbReference type="Proteomes" id="UP000095419"/>
    </source>
</evidence>